<dbReference type="AlphaFoldDB" id="A0A383EBP8"/>
<organism evidence="1">
    <name type="scientific">marine metagenome</name>
    <dbReference type="NCBI Taxonomy" id="408172"/>
    <lineage>
        <taxon>unclassified sequences</taxon>
        <taxon>metagenomes</taxon>
        <taxon>ecological metagenomes</taxon>
    </lineage>
</organism>
<protein>
    <submittedName>
        <fullName evidence="1">Uncharacterized protein</fullName>
    </submittedName>
</protein>
<dbReference type="EMBL" id="UINC01224261">
    <property type="protein sequence ID" value="SVE53810.1"/>
    <property type="molecule type" value="Genomic_DNA"/>
</dbReference>
<reference evidence="1" key="1">
    <citation type="submission" date="2018-05" db="EMBL/GenBank/DDBJ databases">
        <authorList>
            <person name="Lanie J.A."/>
            <person name="Ng W.-L."/>
            <person name="Kazmierczak K.M."/>
            <person name="Andrzejewski T.M."/>
            <person name="Davidsen T.M."/>
            <person name="Wayne K.J."/>
            <person name="Tettelin H."/>
            <person name="Glass J.I."/>
            <person name="Rusch D."/>
            <person name="Podicherti R."/>
            <person name="Tsui H.-C.T."/>
            <person name="Winkler M.E."/>
        </authorList>
    </citation>
    <scope>NUCLEOTIDE SEQUENCE</scope>
</reference>
<evidence type="ECO:0000313" key="1">
    <source>
        <dbReference type="EMBL" id="SVE53810.1"/>
    </source>
</evidence>
<accession>A0A383EBP8</accession>
<feature type="non-terminal residue" evidence="1">
    <location>
        <position position="1"/>
    </location>
</feature>
<sequence>VTGGTSLMVIGMALAAIQGGLKTYSILDAVHSDRRSEDNLFEISFINELMSLISWFSNDSRRLDNIKYLQCLENRESQGLESTASQMDRTKIDTQLSLEDKRLTVDTTDRTITRQLKLLESKGCVSHQGENPQVWKLEPLGRFILSMYGENRTDSTPT</sequence>
<gene>
    <name evidence="1" type="ORF">METZ01_LOCUS506664</name>
</gene>
<name>A0A383EBP8_9ZZZZ</name>
<proteinExistence type="predicted"/>